<accession>A0A1B7HJG5</accession>
<dbReference type="InterPro" id="IPR036259">
    <property type="entry name" value="MFS_trans_sf"/>
</dbReference>
<feature type="transmembrane region" description="Helical" evidence="6">
    <location>
        <begin position="78"/>
        <end position="104"/>
    </location>
</feature>
<keyword evidence="5 6" id="KW-0472">Membrane</keyword>
<dbReference type="RefSeq" id="WP_064555590.1">
    <property type="nucleotide sequence ID" value="NZ_LXEO01000049.1"/>
</dbReference>
<dbReference type="Pfam" id="PF07690">
    <property type="entry name" value="MFS_1"/>
    <property type="match status" value="1"/>
</dbReference>
<keyword evidence="4 6" id="KW-1133">Transmembrane helix</keyword>
<dbReference type="PANTHER" id="PTHR42718">
    <property type="entry name" value="MAJOR FACILITATOR SUPERFAMILY MULTIDRUG TRANSPORTER MFSC"/>
    <property type="match status" value="1"/>
</dbReference>
<feature type="transmembrane region" description="Helical" evidence="6">
    <location>
        <begin position="202"/>
        <end position="222"/>
    </location>
</feature>
<feature type="transmembrane region" description="Helical" evidence="6">
    <location>
        <begin position="140"/>
        <end position="159"/>
    </location>
</feature>
<dbReference type="CDD" id="cd17321">
    <property type="entry name" value="MFS_MMR_MDR_like"/>
    <property type="match status" value="1"/>
</dbReference>
<evidence type="ECO:0000256" key="5">
    <source>
        <dbReference type="ARBA" id="ARBA00023136"/>
    </source>
</evidence>
<evidence type="ECO:0000256" key="6">
    <source>
        <dbReference type="SAM" id="Phobius"/>
    </source>
</evidence>
<reference evidence="8 9" key="1">
    <citation type="submission" date="2016-04" db="EMBL/GenBank/DDBJ databases">
        <title>ATOL: Assembling a taxonomically balanced genome-scale reconstruction of the evolutionary history of the Enterobacteriaceae.</title>
        <authorList>
            <person name="Plunkett G.III."/>
            <person name="Neeno-Eckwall E.C."/>
            <person name="Glasner J.D."/>
            <person name="Perna N.T."/>
        </authorList>
    </citation>
    <scope>NUCLEOTIDE SEQUENCE [LARGE SCALE GENOMIC DNA]</scope>
    <source>
        <strain evidence="8 9">ATCC 51607</strain>
    </source>
</reference>
<comment type="subcellular location">
    <subcellularLocation>
        <location evidence="1">Membrane</location>
        <topology evidence="1">Multi-pass membrane protein</topology>
    </subcellularLocation>
</comment>
<feature type="transmembrane region" description="Helical" evidence="6">
    <location>
        <begin position="309"/>
        <end position="326"/>
    </location>
</feature>
<gene>
    <name evidence="8" type="ORF">M979_3216</name>
</gene>
<keyword evidence="2" id="KW-1003">Cell membrane</keyword>
<evidence type="ECO:0000256" key="2">
    <source>
        <dbReference type="ARBA" id="ARBA00022475"/>
    </source>
</evidence>
<dbReference type="PROSITE" id="PS50850">
    <property type="entry name" value="MFS"/>
    <property type="match status" value="1"/>
</dbReference>
<dbReference type="InterPro" id="IPR011701">
    <property type="entry name" value="MFS"/>
</dbReference>
<protein>
    <submittedName>
        <fullName evidence="8">Putative major facilitator superfamily (MFS) transporter</fullName>
    </submittedName>
</protein>
<feature type="transmembrane region" description="Helical" evidence="6">
    <location>
        <begin position="50"/>
        <end position="66"/>
    </location>
</feature>
<feature type="transmembrane region" description="Helical" evidence="6">
    <location>
        <begin position="338"/>
        <end position="360"/>
    </location>
</feature>
<dbReference type="PANTHER" id="PTHR42718:SF39">
    <property type="entry name" value="ACTINORHODIN TRANSPORTER-RELATED"/>
    <property type="match status" value="1"/>
</dbReference>
<evidence type="ECO:0000256" key="4">
    <source>
        <dbReference type="ARBA" id="ARBA00022989"/>
    </source>
</evidence>
<feature type="transmembrane region" description="Helical" evidence="6">
    <location>
        <begin position="171"/>
        <end position="190"/>
    </location>
</feature>
<dbReference type="SUPFAM" id="SSF103473">
    <property type="entry name" value="MFS general substrate transporter"/>
    <property type="match status" value="1"/>
</dbReference>
<evidence type="ECO:0000259" key="7">
    <source>
        <dbReference type="PROSITE" id="PS50850"/>
    </source>
</evidence>
<keyword evidence="9" id="KW-1185">Reference proteome</keyword>
<dbReference type="PATRIC" id="fig|1354255.3.peg.3312"/>
<feature type="transmembrane region" description="Helical" evidence="6">
    <location>
        <begin position="437"/>
        <end position="458"/>
    </location>
</feature>
<dbReference type="GO" id="GO:0022857">
    <property type="term" value="F:transmembrane transporter activity"/>
    <property type="evidence" value="ECO:0007669"/>
    <property type="project" value="InterPro"/>
</dbReference>
<name>A0A1B7HJG5_9ENTR</name>
<sequence>MRIPPFSLGRAGLILLLTSQMLPLIDTSITNVALDSITQSLGTSHTELELIVALYGVAFAVCLAVGSKLGDNLGRRRVLMWGVALFGIASLLCGIAGSVGTLLAARTLQGMGAALIVPQILATLHVTLKGTAHTRAISLYGGIGGIAFIIGQMGGGWLVSADIAGLGWRNAFFINVPICIFVLMVGKRYLPETRSESVSRIDWQGTFCLALILCCLLFPMALGPELHWPWQMQAALIAIIPLGWWMRSGALSQQQRGLQPLLPPRLLKLTSIRFGFLIAVLFYTCWSGFMFCMALTLQAGLGMAPWQSGNSFIALGVAYFISACYAPKLIARHSMSTILLAGIAVQVAGLLALIATLQHFGHSAGALAVAPATVLIGYGQALIVNSFYRLGMRDIAPNDAGAGSAILSTLQQSTLGLGPAILGALFLHFRVLSNGDYVTAMMGFLLVEVLVMLVLAGVTLMSRRRLHPPVLCKPVISQK</sequence>
<feature type="transmembrane region" description="Helical" evidence="6">
    <location>
        <begin position="228"/>
        <end position="246"/>
    </location>
</feature>
<keyword evidence="3 6" id="KW-0812">Transmembrane</keyword>
<organism evidence="8 9">
    <name type="scientific">Buttiauxella noackiae ATCC 51607</name>
    <dbReference type="NCBI Taxonomy" id="1354255"/>
    <lineage>
        <taxon>Bacteria</taxon>
        <taxon>Pseudomonadati</taxon>
        <taxon>Pseudomonadota</taxon>
        <taxon>Gammaproteobacteria</taxon>
        <taxon>Enterobacterales</taxon>
        <taxon>Enterobacteriaceae</taxon>
        <taxon>Buttiauxella</taxon>
    </lineage>
</organism>
<feature type="transmembrane region" description="Helical" evidence="6">
    <location>
        <begin position="366"/>
        <end position="388"/>
    </location>
</feature>
<dbReference type="AlphaFoldDB" id="A0A1B7HJG5"/>
<evidence type="ECO:0000256" key="3">
    <source>
        <dbReference type="ARBA" id="ARBA00022692"/>
    </source>
</evidence>
<evidence type="ECO:0000313" key="9">
    <source>
        <dbReference type="Proteomes" id="UP000078286"/>
    </source>
</evidence>
<dbReference type="InterPro" id="IPR020846">
    <property type="entry name" value="MFS_dom"/>
</dbReference>
<dbReference type="GO" id="GO:0016020">
    <property type="term" value="C:membrane"/>
    <property type="evidence" value="ECO:0007669"/>
    <property type="project" value="UniProtKB-SubCell"/>
</dbReference>
<comment type="caution">
    <text evidence="8">The sequence shown here is derived from an EMBL/GenBank/DDBJ whole genome shotgun (WGS) entry which is preliminary data.</text>
</comment>
<dbReference type="EMBL" id="LXEO01000049">
    <property type="protein sequence ID" value="OAT15769.1"/>
    <property type="molecule type" value="Genomic_DNA"/>
</dbReference>
<feature type="transmembrane region" description="Helical" evidence="6">
    <location>
        <begin position="110"/>
        <end position="128"/>
    </location>
</feature>
<dbReference type="Proteomes" id="UP000078286">
    <property type="component" value="Unassembled WGS sequence"/>
</dbReference>
<evidence type="ECO:0000256" key="1">
    <source>
        <dbReference type="ARBA" id="ARBA00004141"/>
    </source>
</evidence>
<feature type="domain" description="Major facilitator superfamily (MFS) profile" evidence="7">
    <location>
        <begin position="12"/>
        <end position="466"/>
    </location>
</feature>
<proteinExistence type="predicted"/>
<feature type="transmembrane region" description="Helical" evidence="6">
    <location>
        <begin position="274"/>
        <end position="297"/>
    </location>
</feature>
<dbReference type="Gene3D" id="1.20.1720.10">
    <property type="entry name" value="Multidrug resistance protein D"/>
    <property type="match status" value="2"/>
</dbReference>
<evidence type="ECO:0000313" key="8">
    <source>
        <dbReference type="EMBL" id="OAT15769.1"/>
    </source>
</evidence>